<evidence type="ECO:0000256" key="7">
    <source>
        <dbReference type="ARBA" id="ARBA00022777"/>
    </source>
</evidence>
<keyword evidence="9" id="KW-0289">Folate biosynthesis</keyword>
<dbReference type="UniPathway" id="UPA00077">
    <property type="reaction ID" value="UER00155"/>
</dbReference>
<dbReference type="GO" id="GO:0003848">
    <property type="term" value="F:2-amino-4-hydroxy-6-hydroxymethyldihydropteridine diphosphokinase activity"/>
    <property type="evidence" value="ECO:0007669"/>
    <property type="project" value="UniProtKB-EC"/>
</dbReference>
<evidence type="ECO:0000256" key="8">
    <source>
        <dbReference type="ARBA" id="ARBA00022840"/>
    </source>
</evidence>
<proteinExistence type="inferred from homology"/>
<evidence type="ECO:0000313" key="15">
    <source>
        <dbReference type="Proteomes" id="UP000438914"/>
    </source>
</evidence>
<gene>
    <name evidence="14" type="primary">folK</name>
    <name evidence="14" type="ORF">FYJ73_04455</name>
</gene>
<comment type="caution">
    <text evidence="14">The sequence shown here is derived from an EMBL/GenBank/DDBJ whole genome shotgun (WGS) entry which is preliminary data.</text>
</comment>
<evidence type="ECO:0000256" key="11">
    <source>
        <dbReference type="ARBA" id="ARBA00029766"/>
    </source>
</evidence>
<dbReference type="GO" id="GO:0016301">
    <property type="term" value="F:kinase activity"/>
    <property type="evidence" value="ECO:0007669"/>
    <property type="project" value="UniProtKB-KW"/>
</dbReference>
<keyword evidence="8" id="KW-0067">ATP-binding</keyword>
<keyword evidence="7 14" id="KW-0418">Kinase</keyword>
<keyword evidence="6" id="KW-0547">Nucleotide-binding</keyword>
<dbReference type="InterPro" id="IPR035907">
    <property type="entry name" value="Hppk_sf"/>
</dbReference>
<dbReference type="InterPro" id="IPR000550">
    <property type="entry name" value="Hppk"/>
</dbReference>
<dbReference type="CDD" id="cd00483">
    <property type="entry name" value="HPPK"/>
    <property type="match status" value="1"/>
</dbReference>
<evidence type="ECO:0000256" key="6">
    <source>
        <dbReference type="ARBA" id="ARBA00022741"/>
    </source>
</evidence>
<sequence>MHKVYLSLGSNIGNRRGLIRQAVELLENRVGHVSALSSLHETEPWGFESPNKFLNACCCCLTTMPPRQVLLATQRIERDLGRTGKSVDGVYHDRVIDIDILLYDDLKVDEPGLKIPHPLMYERDFVMEPLKEIMKHV</sequence>
<dbReference type="PANTHER" id="PTHR43071">
    <property type="entry name" value="2-AMINO-4-HYDROXY-6-HYDROXYMETHYLDIHYDROPTERIDINE PYROPHOSPHOKINASE"/>
    <property type="match status" value="1"/>
</dbReference>
<dbReference type="AlphaFoldDB" id="A0A7K0KDK4"/>
<protein>
    <recommendedName>
        <fullName evidence="4">2-amino-4-hydroxy-6-hydroxymethyldihydropteridine pyrophosphokinase</fullName>
        <ecNumber evidence="3">2.7.6.3</ecNumber>
    </recommendedName>
    <alternativeName>
        <fullName evidence="11">6-hydroxymethyl-7,8-dihydropterin pyrophosphokinase</fullName>
    </alternativeName>
    <alternativeName>
        <fullName evidence="12">7,8-dihydro-6-hydroxymethylpterin-pyrophosphokinase</fullName>
    </alternativeName>
</protein>
<keyword evidence="5 14" id="KW-0808">Transferase</keyword>
<dbReference type="NCBIfam" id="TIGR01498">
    <property type="entry name" value="folK"/>
    <property type="match status" value="1"/>
</dbReference>
<dbReference type="EMBL" id="VUNG01000006">
    <property type="protein sequence ID" value="MST83928.1"/>
    <property type="molecule type" value="Genomic_DNA"/>
</dbReference>
<name>A0A7K0KDK4_9BACT</name>
<comment type="pathway">
    <text evidence="1">Cofactor biosynthesis; tetrahydrofolate biosynthesis; 2-amino-4-hydroxy-6-hydroxymethyl-7,8-dihydropteridine diphosphate from 7,8-dihydroneopterin triphosphate: step 4/4.</text>
</comment>
<evidence type="ECO:0000256" key="4">
    <source>
        <dbReference type="ARBA" id="ARBA00016218"/>
    </source>
</evidence>
<reference evidence="14 15" key="1">
    <citation type="submission" date="2019-08" db="EMBL/GenBank/DDBJ databases">
        <title>In-depth cultivation of the pig gut microbiome towards novel bacterial diversity and tailored functional studies.</title>
        <authorList>
            <person name="Wylensek D."/>
            <person name="Hitch T.C.A."/>
            <person name="Clavel T."/>
        </authorList>
    </citation>
    <scope>NUCLEOTIDE SEQUENCE [LARGE SCALE GENOMIC DNA]</scope>
    <source>
        <strain evidence="14 15">LKV-178-WT-2A</strain>
    </source>
</reference>
<evidence type="ECO:0000256" key="3">
    <source>
        <dbReference type="ARBA" id="ARBA00013253"/>
    </source>
</evidence>
<dbReference type="SUPFAM" id="SSF55083">
    <property type="entry name" value="6-hydroxymethyl-7,8-dihydropterin pyrophosphokinase, HPPK"/>
    <property type="match status" value="1"/>
</dbReference>
<evidence type="ECO:0000313" key="14">
    <source>
        <dbReference type="EMBL" id="MST83928.1"/>
    </source>
</evidence>
<organism evidence="14 15">
    <name type="scientific">Hallella mizrahii</name>
    <dbReference type="NCBI Taxonomy" id="2606637"/>
    <lineage>
        <taxon>Bacteria</taxon>
        <taxon>Pseudomonadati</taxon>
        <taxon>Bacteroidota</taxon>
        <taxon>Bacteroidia</taxon>
        <taxon>Bacteroidales</taxon>
        <taxon>Prevotellaceae</taxon>
        <taxon>Hallella</taxon>
    </lineage>
</organism>
<comment type="function">
    <text evidence="10">Catalyzes the transfer of pyrophosphate from adenosine triphosphate (ATP) to 6-hydroxymethyl-7,8-dihydropterin, an enzymatic step in folate biosynthesis pathway.</text>
</comment>
<dbReference type="GO" id="GO:0046654">
    <property type="term" value="P:tetrahydrofolate biosynthetic process"/>
    <property type="evidence" value="ECO:0007669"/>
    <property type="project" value="UniProtKB-UniPathway"/>
</dbReference>
<dbReference type="GO" id="GO:0005524">
    <property type="term" value="F:ATP binding"/>
    <property type="evidence" value="ECO:0007669"/>
    <property type="project" value="UniProtKB-KW"/>
</dbReference>
<evidence type="ECO:0000256" key="9">
    <source>
        <dbReference type="ARBA" id="ARBA00022909"/>
    </source>
</evidence>
<dbReference type="EC" id="2.7.6.3" evidence="3"/>
<keyword evidence="15" id="KW-1185">Reference proteome</keyword>
<dbReference type="Pfam" id="PF01288">
    <property type="entry name" value="HPPK"/>
    <property type="match status" value="1"/>
</dbReference>
<evidence type="ECO:0000259" key="13">
    <source>
        <dbReference type="Pfam" id="PF01288"/>
    </source>
</evidence>
<dbReference type="Proteomes" id="UP000438914">
    <property type="component" value="Unassembled WGS sequence"/>
</dbReference>
<feature type="domain" description="7,8-dihydro-6-hydroxymethylpterin-pyrophosphokinase" evidence="13">
    <location>
        <begin position="5"/>
        <end position="134"/>
    </location>
</feature>
<dbReference type="PANTHER" id="PTHR43071:SF1">
    <property type="entry name" value="2-AMINO-4-HYDROXY-6-HYDROXYMETHYLDIHYDROPTERIDINE PYROPHOSPHOKINASE"/>
    <property type="match status" value="1"/>
</dbReference>
<dbReference type="GO" id="GO:0046656">
    <property type="term" value="P:folic acid biosynthetic process"/>
    <property type="evidence" value="ECO:0007669"/>
    <property type="project" value="UniProtKB-KW"/>
</dbReference>
<accession>A0A7K0KDK4</accession>
<evidence type="ECO:0000256" key="5">
    <source>
        <dbReference type="ARBA" id="ARBA00022679"/>
    </source>
</evidence>
<evidence type="ECO:0000256" key="1">
    <source>
        <dbReference type="ARBA" id="ARBA00005051"/>
    </source>
</evidence>
<evidence type="ECO:0000256" key="12">
    <source>
        <dbReference type="ARBA" id="ARBA00033413"/>
    </source>
</evidence>
<comment type="similarity">
    <text evidence="2">Belongs to the HPPK family.</text>
</comment>
<dbReference type="RefSeq" id="WP_154533527.1">
    <property type="nucleotide sequence ID" value="NZ_VUNG01000006.1"/>
</dbReference>
<dbReference type="Gene3D" id="3.30.70.560">
    <property type="entry name" value="7,8-Dihydro-6-hydroxymethylpterin-pyrophosphokinase HPPK"/>
    <property type="match status" value="1"/>
</dbReference>
<evidence type="ECO:0000256" key="2">
    <source>
        <dbReference type="ARBA" id="ARBA00005810"/>
    </source>
</evidence>
<evidence type="ECO:0000256" key="10">
    <source>
        <dbReference type="ARBA" id="ARBA00029409"/>
    </source>
</evidence>